<keyword evidence="1" id="KW-1133">Transmembrane helix</keyword>
<feature type="transmembrane region" description="Helical" evidence="1">
    <location>
        <begin position="26"/>
        <end position="48"/>
    </location>
</feature>
<evidence type="ECO:0000256" key="1">
    <source>
        <dbReference type="SAM" id="Phobius"/>
    </source>
</evidence>
<evidence type="ECO:0000313" key="3">
    <source>
        <dbReference type="EMBL" id="QJQ80290.1"/>
    </source>
</evidence>
<keyword evidence="1" id="KW-0472">Membrane</keyword>
<dbReference type="SMR" id="A0A6M4EH34"/>
<evidence type="ECO:0008006" key="4">
    <source>
        <dbReference type="Google" id="ProtNLM"/>
    </source>
</evidence>
<evidence type="ECO:0000313" key="2">
    <source>
        <dbReference type="EMBL" id="QJQ80218.1"/>
    </source>
</evidence>
<proteinExistence type="predicted"/>
<dbReference type="EMBL" id="MN913974">
    <property type="protein sequence ID" value="QJQ80290.1"/>
    <property type="molecule type" value="Genomic_DNA"/>
</dbReference>
<keyword evidence="1" id="KW-0812">Transmembrane</keyword>
<reference evidence="3" key="1">
    <citation type="submission" date="2020-01" db="EMBL/GenBank/DDBJ databases">
        <authorList>
            <person name="Rezuchova I."/>
            <person name="Hyblova M."/>
            <person name="Kudelova M."/>
            <person name="Bohmer M."/>
            <person name="Budis J."/>
            <person name="Szemes T."/>
        </authorList>
    </citation>
    <scope>NUCLEOTIDE SEQUENCE</scope>
    <source>
        <strain evidence="3">4556</strain>
        <strain evidence="2">72</strain>
    </source>
</reference>
<accession>A0A6M4EH34</accession>
<protein>
    <recommendedName>
        <fullName evidence="4">Envelope glycoprotein 150</fullName>
    </recommendedName>
</protein>
<name>A0A6M4EH34_9BETA</name>
<dbReference type="EMBL" id="MN913973">
    <property type="protein sequence ID" value="QJQ80218.1"/>
    <property type="molecule type" value="Genomic_DNA"/>
</dbReference>
<sequence>MWYVSENYTMTETTTISGQTSSGFSFHVPIMVIVLILLIIGLLLYGAYKCFFWVMYKRAQIMGLPAQALLSRVKV</sequence>
<organism evidence="3">
    <name type="scientific">Murine herpesvirus</name>
    <dbReference type="NCBI Taxonomy" id="1431748"/>
    <lineage>
        <taxon>Viruses</taxon>
        <taxon>Duplodnaviria</taxon>
        <taxon>Heunggongvirae</taxon>
        <taxon>Peploviricota</taxon>
        <taxon>Herviviricetes</taxon>
        <taxon>Herpesvirales</taxon>
        <taxon>Orthoherpesviridae</taxon>
        <taxon>Betaherpesvirinae</taxon>
        <taxon>Muromegalovirus</taxon>
    </lineage>
</organism>